<keyword evidence="5 8" id="KW-0812">Transmembrane</keyword>
<keyword evidence="6 8" id="KW-1133">Transmembrane helix</keyword>
<feature type="transmembrane region" description="Helical" evidence="8">
    <location>
        <begin position="113"/>
        <end position="138"/>
    </location>
</feature>
<dbReference type="RefSeq" id="WP_342388730.1">
    <property type="nucleotide sequence ID" value="NZ_CP138333.2"/>
</dbReference>
<evidence type="ECO:0000256" key="8">
    <source>
        <dbReference type="RuleBase" id="RU361157"/>
    </source>
</evidence>
<evidence type="ECO:0000256" key="7">
    <source>
        <dbReference type="ARBA" id="ARBA00023136"/>
    </source>
</evidence>
<sequence length="269" mass="30603">MKKILAIINEQIEHSHLIFQLSKYHLRAEYANHYLGVFWNILQPAMQVLIYYVVFGLGLRGVRGDVGDLPFIMHLITGLFPWLFLSQGVLSASSAIQSKIGLVTKMKFPASTLLSISIVNGFVNLIFTTSIVVVLNLIFGYTSPLYTLGLIYFVVASYAFIFALGLIMSSLIILIRDAKNVLQNFIRMFFFMTPIFWSLNGANEILHVLTSLNPFGYLVMVYRNATVLGDEIIYGGMNDHLYFWLFTVLLMYVGAHVHYKFRGKLVDYL</sequence>
<dbReference type="Pfam" id="PF01061">
    <property type="entry name" value="ABC2_membrane"/>
    <property type="match status" value="1"/>
</dbReference>
<keyword evidence="11" id="KW-1185">Reference proteome</keyword>
<feature type="transmembrane region" description="Helical" evidence="8">
    <location>
        <begin position="71"/>
        <end position="92"/>
    </location>
</feature>
<name>A0ABZ3CM07_9STAP</name>
<feature type="transmembrane region" description="Helical" evidence="8">
    <location>
        <begin position="181"/>
        <end position="199"/>
    </location>
</feature>
<dbReference type="PANTHER" id="PTHR30413">
    <property type="entry name" value="INNER MEMBRANE TRANSPORT PERMEASE"/>
    <property type="match status" value="1"/>
</dbReference>
<feature type="domain" description="ABC transmembrane type-2" evidence="9">
    <location>
        <begin position="35"/>
        <end position="261"/>
    </location>
</feature>
<keyword evidence="4 8" id="KW-1003">Cell membrane</keyword>
<gene>
    <name evidence="10" type="ORF">RQP18_03245</name>
</gene>
<protein>
    <recommendedName>
        <fullName evidence="8">Transport permease protein</fullName>
    </recommendedName>
</protein>
<dbReference type="PANTHER" id="PTHR30413:SF10">
    <property type="entry name" value="CAPSULE POLYSACCHARIDE EXPORT INNER-MEMBRANE PROTEIN CTRC"/>
    <property type="match status" value="1"/>
</dbReference>
<dbReference type="InterPro" id="IPR047817">
    <property type="entry name" value="ABC2_TM_bact-type"/>
</dbReference>
<accession>A0ABZ3CM07</accession>
<evidence type="ECO:0000313" key="11">
    <source>
        <dbReference type="Proteomes" id="UP001455384"/>
    </source>
</evidence>
<dbReference type="EMBL" id="CP138333">
    <property type="protein sequence ID" value="WZX30211.1"/>
    <property type="molecule type" value="Genomic_DNA"/>
</dbReference>
<proteinExistence type="inferred from homology"/>
<dbReference type="Proteomes" id="UP001455384">
    <property type="component" value="Chromosome"/>
</dbReference>
<evidence type="ECO:0000256" key="1">
    <source>
        <dbReference type="ARBA" id="ARBA00004651"/>
    </source>
</evidence>
<evidence type="ECO:0000256" key="6">
    <source>
        <dbReference type="ARBA" id="ARBA00022989"/>
    </source>
</evidence>
<organism evidence="10 11">
    <name type="scientific">Salinicoccus bachuensis</name>
    <dbReference type="NCBI Taxonomy" id="3136731"/>
    <lineage>
        <taxon>Bacteria</taxon>
        <taxon>Bacillati</taxon>
        <taxon>Bacillota</taxon>
        <taxon>Bacilli</taxon>
        <taxon>Bacillales</taxon>
        <taxon>Staphylococcaceae</taxon>
        <taxon>Salinicoccus</taxon>
    </lineage>
</organism>
<evidence type="ECO:0000256" key="4">
    <source>
        <dbReference type="ARBA" id="ARBA00022475"/>
    </source>
</evidence>
<keyword evidence="3 8" id="KW-0813">Transport</keyword>
<evidence type="ECO:0000256" key="3">
    <source>
        <dbReference type="ARBA" id="ARBA00022448"/>
    </source>
</evidence>
<dbReference type="InterPro" id="IPR013525">
    <property type="entry name" value="ABC2_TM"/>
</dbReference>
<keyword evidence="7 8" id="KW-0472">Membrane</keyword>
<feature type="transmembrane region" description="Helical" evidence="8">
    <location>
        <begin position="37"/>
        <end position="59"/>
    </location>
</feature>
<evidence type="ECO:0000256" key="5">
    <source>
        <dbReference type="ARBA" id="ARBA00022692"/>
    </source>
</evidence>
<evidence type="ECO:0000313" key="10">
    <source>
        <dbReference type="EMBL" id="WZX30211.1"/>
    </source>
</evidence>
<feature type="transmembrane region" description="Helical" evidence="8">
    <location>
        <begin position="242"/>
        <end position="259"/>
    </location>
</feature>
<feature type="transmembrane region" description="Helical" evidence="8">
    <location>
        <begin position="150"/>
        <end position="174"/>
    </location>
</feature>
<comment type="similarity">
    <text evidence="2 8">Belongs to the ABC-2 integral membrane protein family.</text>
</comment>
<reference evidence="11" key="1">
    <citation type="submission" date="2023-10" db="EMBL/GenBank/DDBJ databases">
        <title>Genome analysis and identification of Salinococcus sp. Bachu38 nov., a PGPR from the rhizosphere of Tamarix.</title>
        <authorList>
            <person name="Liang Z."/>
            <person name="Zhang X."/>
            <person name="Jia J."/>
            <person name="Chen X."/>
            <person name="Wang Y."/>
            <person name="Wang Q."/>
            <person name="Wang R."/>
        </authorList>
    </citation>
    <scope>NUCLEOTIDE SEQUENCE [LARGE SCALE GENOMIC DNA]</scope>
    <source>
        <strain evidence="11">Bachu38</strain>
    </source>
</reference>
<evidence type="ECO:0000256" key="2">
    <source>
        <dbReference type="ARBA" id="ARBA00007783"/>
    </source>
</evidence>
<comment type="subcellular location">
    <subcellularLocation>
        <location evidence="1 8">Cell membrane</location>
        <topology evidence="1 8">Multi-pass membrane protein</topology>
    </subcellularLocation>
</comment>
<dbReference type="PROSITE" id="PS51012">
    <property type="entry name" value="ABC_TM2"/>
    <property type="match status" value="1"/>
</dbReference>
<evidence type="ECO:0000259" key="9">
    <source>
        <dbReference type="PROSITE" id="PS51012"/>
    </source>
</evidence>